<dbReference type="InterPro" id="IPR051704">
    <property type="entry name" value="FAD_aromatic-hydroxylase"/>
</dbReference>
<dbReference type="PANTHER" id="PTHR46865:SF2">
    <property type="entry name" value="MONOOXYGENASE"/>
    <property type="match status" value="1"/>
</dbReference>
<dbReference type="SUPFAM" id="SSF51905">
    <property type="entry name" value="FAD/NAD(P)-binding domain"/>
    <property type="match status" value="1"/>
</dbReference>
<dbReference type="PANTHER" id="PTHR46865">
    <property type="entry name" value="OXIDOREDUCTASE-RELATED"/>
    <property type="match status" value="1"/>
</dbReference>
<reference evidence="2 3" key="1">
    <citation type="submission" date="2018-09" db="EMBL/GenBank/DDBJ databases">
        <title>YIM PH21274 draft genome.</title>
        <authorList>
            <person name="Miao C."/>
        </authorList>
    </citation>
    <scope>NUCLEOTIDE SEQUENCE [LARGE SCALE GENOMIC DNA]</scope>
    <source>
        <strain evidence="2 3">YIM PH 21724</strain>
    </source>
</reference>
<dbReference type="GO" id="GO:0071949">
    <property type="term" value="F:FAD binding"/>
    <property type="evidence" value="ECO:0007669"/>
    <property type="project" value="InterPro"/>
</dbReference>
<dbReference type="Pfam" id="PF01494">
    <property type="entry name" value="FAD_binding_3"/>
    <property type="match status" value="1"/>
</dbReference>
<accession>A0A3A4KG84</accession>
<dbReference type="AlphaFoldDB" id="A0A3A4KG84"/>
<name>A0A3A4KG84_9NOCA</name>
<evidence type="ECO:0000259" key="1">
    <source>
        <dbReference type="Pfam" id="PF01494"/>
    </source>
</evidence>
<keyword evidence="3" id="KW-1185">Reference proteome</keyword>
<dbReference type="OrthoDB" id="3356051at2"/>
<dbReference type="Gene3D" id="3.50.50.60">
    <property type="entry name" value="FAD/NAD(P)-binding domain"/>
    <property type="match status" value="1"/>
</dbReference>
<proteinExistence type="predicted"/>
<dbReference type="RefSeq" id="WP_120038584.1">
    <property type="nucleotide sequence ID" value="NZ_QZFU01000013.1"/>
</dbReference>
<dbReference type="PRINTS" id="PR00420">
    <property type="entry name" value="RNGMNOXGNASE"/>
</dbReference>
<sequence length="410" mass="45098">MRNRSILVSGAGIAGPTLAYWLHRSGFRVTVVERAHAPRSGGQAVDIRGTARQVAERMGIVAEVRGAHTGARGMAFVDRHGKRVATLSTAVYGDSGGPIAEMAIRRTDLARILYRATRDDVEYVFGDSITAVEQDDDGVRVEFETGGTRRFDLLVGADGVHSTVRRLVFGPPERYLRDLGCYIALFTTTTTVDLDGWQLMYTTPAGAGRPGRTVGLGPQPTPDAVLAGFFLRSPVLRYDRRDIDEQKRIVVRAFETDAWETPRILSTIRDSPDFYFDRVGQVHVDTWSRHRTVLLGDAAYCASPMSGIGTSLAMVGAYILAGELAAAEGDPRHAFPAYQRKMRDFAGRAQHFARGAGDSGLMPDSQAQLWLRNVSVRMMPFLPRRLIGHGMEKLANIVELDDYTTVKTEP</sequence>
<dbReference type="Proteomes" id="UP000266677">
    <property type="component" value="Unassembled WGS sequence"/>
</dbReference>
<organism evidence="2 3">
    <name type="scientific">Nocardia panacis</name>
    <dbReference type="NCBI Taxonomy" id="2340916"/>
    <lineage>
        <taxon>Bacteria</taxon>
        <taxon>Bacillati</taxon>
        <taxon>Actinomycetota</taxon>
        <taxon>Actinomycetes</taxon>
        <taxon>Mycobacteriales</taxon>
        <taxon>Nocardiaceae</taxon>
        <taxon>Nocardia</taxon>
    </lineage>
</organism>
<dbReference type="InterPro" id="IPR002938">
    <property type="entry name" value="FAD-bd"/>
</dbReference>
<feature type="domain" description="FAD-binding" evidence="1">
    <location>
        <begin position="6"/>
        <end position="347"/>
    </location>
</feature>
<gene>
    <name evidence="2" type="ORF">D5S18_05205</name>
</gene>
<comment type="caution">
    <text evidence="2">The sequence shown here is derived from an EMBL/GenBank/DDBJ whole genome shotgun (WGS) entry which is preliminary data.</text>
</comment>
<dbReference type="EMBL" id="QZFU01000013">
    <property type="protein sequence ID" value="RJO78314.1"/>
    <property type="molecule type" value="Genomic_DNA"/>
</dbReference>
<protein>
    <recommendedName>
        <fullName evidence="1">FAD-binding domain-containing protein</fullName>
    </recommendedName>
</protein>
<dbReference type="Gene3D" id="3.30.9.10">
    <property type="entry name" value="D-Amino Acid Oxidase, subunit A, domain 2"/>
    <property type="match status" value="1"/>
</dbReference>
<evidence type="ECO:0000313" key="2">
    <source>
        <dbReference type="EMBL" id="RJO78314.1"/>
    </source>
</evidence>
<evidence type="ECO:0000313" key="3">
    <source>
        <dbReference type="Proteomes" id="UP000266677"/>
    </source>
</evidence>
<dbReference type="InterPro" id="IPR036188">
    <property type="entry name" value="FAD/NAD-bd_sf"/>
</dbReference>